<proteinExistence type="predicted"/>
<evidence type="ECO:0000313" key="2">
    <source>
        <dbReference type="WBParaSite" id="ES5_v2.g30954.t1"/>
    </source>
</evidence>
<dbReference type="WBParaSite" id="ES5_v2.g30954.t1">
    <property type="protein sequence ID" value="ES5_v2.g30954.t1"/>
    <property type="gene ID" value="ES5_v2.g30954"/>
</dbReference>
<evidence type="ECO:0000313" key="1">
    <source>
        <dbReference type="Proteomes" id="UP000887579"/>
    </source>
</evidence>
<protein>
    <submittedName>
        <fullName evidence="2">Uncharacterized protein</fullName>
    </submittedName>
</protein>
<accession>A0AC34GMV3</accession>
<sequence length="167" mass="17759">DESSKYGFSESFHLVPHSNGWYVRSCLFKWHDETPEDANGKDSETLAEEVEQEPKHELVNNHADETKKPTPEANVKAAAKEFKKPSNKRKGNHPKNRKLTNGISTPPPTPTKNAPPPQKDTKSPLVDAAPSTPSATDPPAPPSVAAPPAPTSATAPSAPASAPTSAT</sequence>
<name>A0AC34GMV3_9BILA</name>
<dbReference type="Proteomes" id="UP000887579">
    <property type="component" value="Unplaced"/>
</dbReference>
<reference evidence="2" key="1">
    <citation type="submission" date="2022-11" db="UniProtKB">
        <authorList>
            <consortium name="WormBaseParasite"/>
        </authorList>
    </citation>
    <scope>IDENTIFICATION</scope>
</reference>
<organism evidence="1 2">
    <name type="scientific">Panagrolaimus sp. ES5</name>
    <dbReference type="NCBI Taxonomy" id="591445"/>
    <lineage>
        <taxon>Eukaryota</taxon>
        <taxon>Metazoa</taxon>
        <taxon>Ecdysozoa</taxon>
        <taxon>Nematoda</taxon>
        <taxon>Chromadorea</taxon>
        <taxon>Rhabditida</taxon>
        <taxon>Tylenchina</taxon>
        <taxon>Panagrolaimomorpha</taxon>
        <taxon>Panagrolaimoidea</taxon>
        <taxon>Panagrolaimidae</taxon>
        <taxon>Panagrolaimus</taxon>
    </lineage>
</organism>